<evidence type="ECO:0000313" key="3">
    <source>
        <dbReference type="Proteomes" id="UP000183940"/>
    </source>
</evidence>
<accession>A0A1L9QNR1</accession>
<dbReference type="EMBL" id="MLAW01000033">
    <property type="protein sequence ID" value="OJJ24328.1"/>
    <property type="molecule type" value="Genomic_DNA"/>
</dbReference>
<organism evidence="2 3">
    <name type="scientific">Roseofilum reptotaenium AO1-A</name>
    <dbReference type="NCBI Taxonomy" id="1925591"/>
    <lineage>
        <taxon>Bacteria</taxon>
        <taxon>Bacillati</taxon>
        <taxon>Cyanobacteriota</taxon>
        <taxon>Cyanophyceae</taxon>
        <taxon>Desertifilales</taxon>
        <taxon>Desertifilaceae</taxon>
        <taxon>Roseofilum</taxon>
    </lineage>
</organism>
<keyword evidence="1" id="KW-0472">Membrane</keyword>
<keyword evidence="1" id="KW-0812">Transmembrane</keyword>
<keyword evidence="3" id="KW-1185">Reference proteome</keyword>
<evidence type="ECO:0000256" key="1">
    <source>
        <dbReference type="SAM" id="Phobius"/>
    </source>
</evidence>
<sequence length="485" mass="54593">MNEDTGSVFSETNPRRPSSLQALFGLVVLTLGLSSVVAGVWVALKLMVNPDALIWVNQYLPKTTQLGETNRRSLQTLDEIEEKLIQSGYTPGYPLQMKVGPYEDMMLPIFAHRQGCQPDAPGSPPCQYIDQLRVYRRISDPEPFEREKPMYQFINQLEIESLTEGFVLKPLNLNMETSNEFLPLTGLKWSNSALVNGESAQWVHLTGTVTREGKEILYGQTIYYNPKTTYVASFASWTSPAHELPVWSKHPKWPKQPFLTVNQTVGLEPQFEMYQLQPRTFLPAPVELQPVSLDRMLLKGSEYTEAMQLAKSGLWTPAKQRLHGLWNLPGWSVDIQGQWELINRHTQLSAHNARQSWASPSQQVLTRMIDGRWDEALQIYEASENREEMNRLLATDTGVLWNRIKGAIAVEPNHKAVLTWGALLRAAQDGPEGAIAWLKQQGVEEDWEIFDESLCDGGNGFCGGEFGEIAPGQELSRSGLSPSPK</sequence>
<keyword evidence="1" id="KW-1133">Transmembrane helix</keyword>
<name>A0A1L9QNR1_9CYAN</name>
<gene>
    <name evidence="2" type="ORF">BI308_17230</name>
</gene>
<dbReference type="Proteomes" id="UP000183940">
    <property type="component" value="Unassembled WGS sequence"/>
</dbReference>
<feature type="transmembrane region" description="Helical" evidence="1">
    <location>
        <begin position="20"/>
        <end position="44"/>
    </location>
</feature>
<dbReference type="AlphaFoldDB" id="A0A1L9QNR1"/>
<dbReference type="STRING" id="1925591.BI308_17230"/>
<comment type="caution">
    <text evidence="2">The sequence shown here is derived from an EMBL/GenBank/DDBJ whole genome shotgun (WGS) entry which is preliminary data.</text>
</comment>
<reference evidence="2" key="1">
    <citation type="submission" date="2016-10" db="EMBL/GenBank/DDBJ databases">
        <title>CRISPR-Cas defence system in Roseofilum reptotaenium: evidence of a bacteriophage-cyanobacterium arms race in the coral black band disease.</title>
        <authorList>
            <person name="Buerger P."/>
            <person name="Wood-Charlson E.M."/>
            <person name="Weynberg K.D."/>
            <person name="Willis B."/>
            <person name="Van Oppen M.J."/>
        </authorList>
    </citation>
    <scope>NUCLEOTIDE SEQUENCE [LARGE SCALE GENOMIC DNA]</scope>
    <source>
        <strain evidence="2">AO1-A</strain>
    </source>
</reference>
<protein>
    <submittedName>
        <fullName evidence="2">Uncharacterized protein</fullName>
    </submittedName>
</protein>
<evidence type="ECO:0000313" key="2">
    <source>
        <dbReference type="EMBL" id="OJJ24328.1"/>
    </source>
</evidence>
<proteinExistence type="predicted"/>